<proteinExistence type="predicted"/>
<sequence length="106" mass="12054">MSLLIVDLDDYNPTLDYQGETKKVLEIICPWPRKSLKKICEGIIQNTKFYILRTVIKGCGLPLPCTPKNMLAVTLPNWATAEYDVPKVLLHRSIAQDVRITSKRVV</sequence>
<gene>
    <name evidence="1" type="ORF">Tci_050088</name>
</gene>
<comment type="caution">
    <text evidence="1">The sequence shown here is derived from an EMBL/GenBank/DDBJ whole genome shotgun (WGS) entry which is preliminary data.</text>
</comment>
<organism evidence="1">
    <name type="scientific">Tanacetum cinerariifolium</name>
    <name type="common">Dalmatian daisy</name>
    <name type="synonym">Chrysanthemum cinerariifolium</name>
    <dbReference type="NCBI Taxonomy" id="118510"/>
    <lineage>
        <taxon>Eukaryota</taxon>
        <taxon>Viridiplantae</taxon>
        <taxon>Streptophyta</taxon>
        <taxon>Embryophyta</taxon>
        <taxon>Tracheophyta</taxon>
        <taxon>Spermatophyta</taxon>
        <taxon>Magnoliopsida</taxon>
        <taxon>eudicotyledons</taxon>
        <taxon>Gunneridae</taxon>
        <taxon>Pentapetalae</taxon>
        <taxon>asterids</taxon>
        <taxon>campanulids</taxon>
        <taxon>Asterales</taxon>
        <taxon>Asteraceae</taxon>
        <taxon>Asteroideae</taxon>
        <taxon>Anthemideae</taxon>
        <taxon>Anthemidinae</taxon>
        <taxon>Tanacetum</taxon>
    </lineage>
</organism>
<dbReference type="EMBL" id="BKCJ010007607">
    <property type="protein sequence ID" value="GEU78110.1"/>
    <property type="molecule type" value="Genomic_DNA"/>
</dbReference>
<dbReference type="AlphaFoldDB" id="A0A6L2MW85"/>
<protein>
    <submittedName>
        <fullName evidence="1">Uncharacterized protein</fullName>
    </submittedName>
</protein>
<evidence type="ECO:0000313" key="1">
    <source>
        <dbReference type="EMBL" id="GEU78110.1"/>
    </source>
</evidence>
<accession>A0A6L2MW85</accession>
<name>A0A6L2MW85_TANCI</name>
<reference evidence="1" key="1">
    <citation type="journal article" date="2019" name="Sci. Rep.">
        <title>Draft genome of Tanacetum cinerariifolium, the natural source of mosquito coil.</title>
        <authorList>
            <person name="Yamashiro T."/>
            <person name="Shiraishi A."/>
            <person name="Satake H."/>
            <person name="Nakayama K."/>
        </authorList>
    </citation>
    <scope>NUCLEOTIDE SEQUENCE</scope>
</reference>